<dbReference type="AlphaFoldDB" id="Q16I72"/>
<gene>
    <name evidence="2" type="ORF">AaeL_AAEL013781</name>
</gene>
<dbReference type="PaxDb" id="7159-AAEL013781-PA"/>
<reference evidence="2" key="3">
    <citation type="submission" date="2012-09" db="EMBL/GenBank/DDBJ databases">
        <authorList>
            <consortium name="VectorBase"/>
        </authorList>
    </citation>
    <scope>NUCLEOTIDE SEQUENCE</scope>
    <source>
        <strain evidence="2">Liverpool</strain>
    </source>
</reference>
<evidence type="ECO:0000313" key="3">
    <source>
        <dbReference type="Proteomes" id="UP000682892"/>
    </source>
</evidence>
<dbReference type="VEuPathDB" id="VectorBase:AAEL013780"/>
<sequence>MRSLILLVAILGATVAQRQPSRDVINKFKEVVPKYLDSLRAEEAELAKVHAEATDIVVKFHDDVIQVKEAFIVDAISKESEMHYQIANQLESVDGICLGFLNTSLDMSMNLAGSGFTNCINEADDAFNGLAAEYFNVLGVKEGKLNELHLLDVFRGDNVFYTPQNIIDKLDQKMNDLIINPESFSNDLEEAKAILNNDLLAILSVYSGCMTQAEQLLKSGVDMLMMHLTFSCLGAEILAP</sequence>
<dbReference type="Proteomes" id="UP000682892">
    <property type="component" value="Unassembled WGS sequence"/>
</dbReference>
<name>Q16I72_AEDAE</name>
<feature type="signal peptide" evidence="1">
    <location>
        <begin position="1"/>
        <end position="16"/>
    </location>
</feature>
<feature type="chain" id="PRO_5014307086" evidence="1">
    <location>
        <begin position="17"/>
        <end position="240"/>
    </location>
</feature>
<dbReference type="HOGENOM" id="CLU_077765_1_0_1"/>
<dbReference type="PhylomeDB" id="Q16I72"/>
<proteinExistence type="predicted"/>
<reference evidence="2" key="1">
    <citation type="submission" date="2005-10" db="EMBL/GenBank/DDBJ databases">
        <authorList>
            <person name="Loftus B.J."/>
            <person name="Nene V.M."/>
            <person name="Hannick L.I."/>
            <person name="Bidwell S."/>
            <person name="Haas B."/>
            <person name="Amedeo P."/>
            <person name="Orvis J."/>
            <person name="Wortman J.R."/>
            <person name="White O.R."/>
            <person name="Salzberg S."/>
            <person name="Shumway M."/>
            <person name="Koo H."/>
            <person name="Zhao Y."/>
            <person name="Holmes M."/>
            <person name="Miller J."/>
            <person name="Schatz M."/>
            <person name="Pop M."/>
            <person name="Pai G."/>
            <person name="Utterback T."/>
            <person name="Rogers Y.-H."/>
            <person name="Kravitz S."/>
            <person name="Fraser C.M."/>
        </authorList>
    </citation>
    <scope>NUCLEOTIDE SEQUENCE</scope>
    <source>
        <strain evidence="2">Liverpool</strain>
    </source>
</reference>
<evidence type="ECO:0000256" key="1">
    <source>
        <dbReference type="SAM" id="SignalP"/>
    </source>
</evidence>
<dbReference type="OMA" id="TNCINEA"/>
<dbReference type="EMBL" id="CH478103">
    <property type="protein sequence ID" value="EAT33955.1"/>
    <property type="molecule type" value="Genomic_DNA"/>
</dbReference>
<accession>Q16I72</accession>
<dbReference type="eggNOG" id="ENOG502TCDU">
    <property type="taxonomic scope" value="Eukaryota"/>
</dbReference>
<keyword evidence="1" id="KW-0732">Signal</keyword>
<reference evidence="2" key="2">
    <citation type="journal article" date="2007" name="Science">
        <title>Genome sequence of Aedes aegypti, a major arbovirus vector.</title>
        <authorList>
            <person name="Nene V."/>
            <person name="Wortman J.R."/>
            <person name="Lawson D."/>
            <person name="Haas B."/>
            <person name="Kodira C."/>
            <person name="Tu Z.J."/>
            <person name="Loftus B."/>
            <person name="Xi Z."/>
            <person name="Megy K."/>
            <person name="Grabherr M."/>
            <person name="Ren Q."/>
            <person name="Zdobnov E.M."/>
            <person name="Lobo N.F."/>
            <person name="Campbell K.S."/>
            <person name="Brown S.E."/>
            <person name="Bonaldo M.F."/>
            <person name="Zhu J."/>
            <person name="Sinkins S.P."/>
            <person name="Hogenkamp D.G."/>
            <person name="Amedeo P."/>
            <person name="Arensburger P."/>
            <person name="Atkinson P.W."/>
            <person name="Bidwell S."/>
            <person name="Biedler J."/>
            <person name="Birney E."/>
            <person name="Bruggner R.V."/>
            <person name="Costas J."/>
            <person name="Coy M.R."/>
            <person name="Crabtree J."/>
            <person name="Crawford M."/>
            <person name="Debruyn B."/>
            <person name="Decaprio D."/>
            <person name="Eiglmeier K."/>
            <person name="Eisenstadt E."/>
            <person name="El-Dorry H."/>
            <person name="Gelbart W.M."/>
            <person name="Gomes S.L."/>
            <person name="Hammond M."/>
            <person name="Hannick L.I."/>
            <person name="Hogan J.R."/>
            <person name="Holmes M.H."/>
            <person name="Jaffe D."/>
            <person name="Johnston J.S."/>
            <person name="Kennedy R.C."/>
            <person name="Koo H."/>
            <person name="Kravitz S."/>
            <person name="Kriventseva E.V."/>
            <person name="Kulp D."/>
            <person name="Labutti K."/>
            <person name="Lee E."/>
            <person name="Li S."/>
            <person name="Lovin D.D."/>
            <person name="Mao C."/>
            <person name="Mauceli E."/>
            <person name="Menck C.F."/>
            <person name="Miller J.R."/>
            <person name="Montgomery P."/>
            <person name="Mori A."/>
            <person name="Nascimento A.L."/>
            <person name="Naveira H.F."/>
            <person name="Nusbaum C."/>
            <person name="O'leary S."/>
            <person name="Orvis J."/>
            <person name="Pertea M."/>
            <person name="Quesneville H."/>
            <person name="Reidenbach K.R."/>
            <person name="Rogers Y.H."/>
            <person name="Roth C.W."/>
            <person name="Schneider J.R."/>
            <person name="Schatz M."/>
            <person name="Shumway M."/>
            <person name="Stanke M."/>
            <person name="Stinson E.O."/>
            <person name="Tubio J.M."/>
            <person name="Vanzee J.P."/>
            <person name="Verjovski-Almeida S."/>
            <person name="Werner D."/>
            <person name="White O."/>
            <person name="Wyder S."/>
            <person name="Zeng Q."/>
            <person name="Zhao Q."/>
            <person name="Zhao Y."/>
            <person name="Hill C.A."/>
            <person name="Raikhel A.S."/>
            <person name="Soares M.B."/>
            <person name="Knudson D.L."/>
            <person name="Lee N.H."/>
            <person name="Galagan J."/>
            <person name="Salzberg S.L."/>
            <person name="Paulsen I.T."/>
            <person name="Dimopoulos G."/>
            <person name="Collins F.H."/>
            <person name="Birren B."/>
            <person name="Fraser-Liggett C.M."/>
            <person name="Severson D.W."/>
        </authorList>
    </citation>
    <scope>NUCLEOTIDE SEQUENCE [LARGE SCALE GENOMIC DNA]</scope>
    <source>
        <strain evidence="2">Liverpool</strain>
    </source>
</reference>
<protein>
    <submittedName>
        <fullName evidence="2">AAEL013781-PA</fullName>
    </submittedName>
</protein>
<organism evidence="2 3">
    <name type="scientific">Aedes aegypti</name>
    <name type="common">Yellowfever mosquito</name>
    <name type="synonym">Culex aegypti</name>
    <dbReference type="NCBI Taxonomy" id="7159"/>
    <lineage>
        <taxon>Eukaryota</taxon>
        <taxon>Metazoa</taxon>
        <taxon>Ecdysozoa</taxon>
        <taxon>Arthropoda</taxon>
        <taxon>Hexapoda</taxon>
        <taxon>Insecta</taxon>
        <taxon>Pterygota</taxon>
        <taxon>Neoptera</taxon>
        <taxon>Endopterygota</taxon>
        <taxon>Diptera</taxon>
        <taxon>Nematocera</taxon>
        <taxon>Culicoidea</taxon>
        <taxon>Culicidae</taxon>
        <taxon>Culicinae</taxon>
        <taxon>Aedini</taxon>
        <taxon>Aedes</taxon>
        <taxon>Stegomyia</taxon>
    </lineage>
</organism>
<evidence type="ECO:0000313" key="2">
    <source>
        <dbReference type="EMBL" id="EAT33955.1"/>
    </source>
</evidence>